<evidence type="ECO:0000313" key="1">
    <source>
        <dbReference type="EMBL" id="KAJ8638587.1"/>
    </source>
</evidence>
<comment type="caution">
    <text evidence="1">The sequence shown here is derived from an EMBL/GenBank/DDBJ whole genome shotgun (WGS) entry which is preliminary data.</text>
</comment>
<sequence length="105" mass="11421">MRACCASEESHGIYAPDHDDGENYDDAIESVKGGTKRRSTPIGTSALGLAMRQRCENGEVRLAVGRRTDLLRQAPRLSLRQSVRNVKTNCLTPPISSALALAVLR</sequence>
<protein>
    <submittedName>
        <fullName evidence="1">Uncharacterized protein</fullName>
    </submittedName>
</protein>
<evidence type="ECO:0000313" key="2">
    <source>
        <dbReference type="Proteomes" id="UP001234297"/>
    </source>
</evidence>
<gene>
    <name evidence="1" type="ORF">MRB53_012854</name>
</gene>
<dbReference type="Proteomes" id="UP001234297">
    <property type="component" value="Chromosome 3"/>
</dbReference>
<dbReference type="EMBL" id="CM056811">
    <property type="protein sequence ID" value="KAJ8638587.1"/>
    <property type="molecule type" value="Genomic_DNA"/>
</dbReference>
<organism evidence="1 2">
    <name type="scientific">Persea americana</name>
    <name type="common">Avocado</name>
    <dbReference type="NCBI Taxonomy" id="3435"/>
    <lineage>
        <taxon>Eukaryota</taxon>
        <taxon>Viridiplantae</taxon>
        <taxon>Streptophyta</taxon>
        <taxon>Embryophyta</taxon>
        <taxon>Tracheophyta</taxon>
        <taxon>Spermatophyta</taxon>
        <taxon>Magnoliopsida</taxon>
        <taxon>Magnoliidae</taxon>
        <taxon>Laurales</taxon>
        <taxon>Lauraceae</taxon>
        <taxon>Persea</taxon>
    </lineage>
</organism>
<reference evidence="1 2" key="1">
    <citation type="journal article" date="2022" name="Hortic Res">
        <title>A haplotype resolved chromosomal level avocado genome allows analysis of novel avocado genes.</title>
        <authorList>
            <person name="Nath O."/>
            <person name="Fletcher S.J."/>
            <person name="Hayward A."/>
            <person name="Shaw L.M."/>
            <person name="Masouleh A.K."/>
            <person name="Furtado A."/>
            <person name="Henry R.J."/>
            <person name="Mitter N."/>
        </authorList>
    </citation>
    <scope>NUCLEOTIDE SEQUENCE [LARGE SCALE GENOMIC DNA]</scope>
    <source>
        <strain evidence="2">cv. Hass</strain>
    </source>
</reference>
<proteinExistence type="predicted"/>
<accession>A0ACC2LYU1</accession>
<name>A0ACC2LYU1_PERAE</name>
<keyword evidence="2" id="KW-1185">Reference proteome</keyword>